<evidence type="ECO:0000313" key="2">
    <source>
        <dbReference type="Proteomes" id="UP000064844"/>
    </source>
</evidence>
<organism evidence="1 2">
    <name type="scientific">Intestinimonas butyriciproducens</name>
    <dbReference type="NCBI Taxonomy" id="1297617"/>
    <lineage>
        <taxon>Bacteria</taxon>
        <taxon>Bacillati</taxon>
        <taxon>Bacillota</taxon>
        <taxon>Clostridia</taxon>
        <taxon>Eubacteriales</taxon>
        <taxon>Intestinimonas</taxon>
    </lineage>
</organism>
<reference evidence="2" key="2">
    <citation type="submission" date="2015-04" db="EMBL/GenBank/DDBJ databases">
        <title>A butyrogenic pathway from the amino acid lysine in a human gut commensal.</title>
        <authorList>
            <person name="de Vos W.M."/>
            <person name="Bui N.T.P."/>
            <person name="Plugge C.M."/>
            <person name="Ritari J."/>
        </authorList>
    </citation>
    <scope>NUCLEOTIDE SEQUENCE [LARGE SCALE GENOMIC DNA]</scope>
    <source>
        <strain evidence="2">AF211</strain>
    </source>
</reference>
<dbReference type="EMBL" id="CP011307">
    <property type="protein sequence ID" value="ALP94572.1"/>
    <property type="molecule type" value="Genomic_DNA"/>
</dbReference>
<gene>
    <name evidence="1" type="ORF">IB211_02181</name>
</gene>
<keyword evidence="2" id="KW-1185">Reference proteome</keyword>
<accession>A0A0S2W5F0</accession>
<proteinExistence type="predicted"/>
<name>A0A0S2W5F0_9FIRM</name>
<dbReference type="Proteomes" id="UP000064844">
    <property type="component" value="Chromosome"/>
</dbReference>
<reference evidence="1 2" key="1">
    <citation type="journal article" date="2015" name="Nat. Commun.">
        <title>Production of butyrate from lysine and the Amadori product fructoselysine by a human gut commensal.</title>
        <authorList>
            <person name="Bui T.P."/>
            <person name="Ritari J."/>
            <person name="Boeren S."/>
            <person name="de Waard P."/>
            <person name="Plugge C.M."/>
            <person name="de Vos W.M."/>
        </authorList>
    </citation>
    <scope>NUCLEOTIDE SEQUENCE [LARGE SCALE GENOMIC DNA]</scope>
    <source>
        <strain evidence="1 2">AF211</strain>
    </source>
</reference>
<dbReference type="STRING" id="1297617.IB211_02181"/>
<dbReference type="AlphaFoldDB" id="A0A0S2W5F0"/>
<evidence type="ECO:0000313" key="1">
    <source>
        <dbReference type="EMBL" id="ALP94572.1"/>
    </source>
</evidence>
<protein>
    <submittedName>
        <fullName evidence="1">Uncharacterized protein</fullName>
    </submittedName>
</protein>
<sequence>MPKGMRGVVTDKTRFHSRFSLKEPITGPPVGRYVPALPDALRAGLPWDRFQPVAFPLCPV</sequence>
<dbReference type="KEGG" id="ibu:IB211_02181"/>